<feature type="region of interest" description="Disordered" evidence="1">
    <location>
        <begin position="1"/>
        <end position="23"/>
    </location>
</feature>
<comment type="caution">
    <text evidence="2">The sequence shown here is derived from an EMBL/GenBank/DDBJ whole genome shotgun (WGS) entry which is preliminary data.</text>
</comment>
<evidence type="ECO:0000313" key="3">
    <source>
        <dbReference type="Proteomes" id="UP000324222"/>
    </source>
</evidence>
<accession>A0A5B7ILN5</accession>
<reference evidence="2 3" key="1">
    <citation type="submission" date="2019-05" db="EMBL/GenBank/DDBJ databases">
        <title>Another draft genome of Portunus trituberculatus and its Hox gene families provides insights of decapod evolution.</title>
        <authorList>
            <person name="Jeong J.-H."/>
            <person name="Song I."/>
            <person name="Kim S."/>
            <person name="Choi T."/>
            <person name="Kim D."/>
            <person name="Ryu S."/>
            <person name="Kim W."/>
        </authorList>
    </citation>
    <scope>NUCLEOTIDE SEQUENCE [LARGE SCALE GENOMIC DNA]</scope>
    <source>
        <tissue evidence="2">Muscle</tissue>
    </source>
</reference>
<dbReference type="EMBL" id="VSRR010057621">
    <property type="protein sequence ID" value="MPC81668.1"/>
    <property type="molecule type" value="Genomic_DNA"/>
</dbReference>
<proteinExistence type="predicted"/>
<dbReference type="Proteomes" id="UP000324222">
    <property type="component" value="Unassembled WGS sequence"/>
</dbReference>
<dbReference type="AlphaFoldDB" id="A0A5B7ILN5"/>
<organism evidence="2 3">
    <name type="scientific">Portunus trituberculatus</name>
    <name type="common">Swimming crab</name>
    <name type="synonym">Neptunus trituberculatus</name>
    <dbReference type="NCBI Taxonomy" id="210409"/>
    <lineage>
        <taxon>Eukaryota</taxon>
        <taxon>Metazoa</taxon>
        <taxon>Ecdysozoa</taxon>
        <taxon>Arthropoda</taxon>
        <taxon>Crustacea</taxon>
        <taxon>Multicrustacea</taxon>
        <taxon>Malacostraca</taxon>
        <taxon>Eumalacostraca</taxon>
        <taxon>Eucarida</taxon>
        <taxon>Decapoda</taxon>
        <taxon>Pleocyemata</taxon>
        <taxon>Brachyura</taxon>
        <taxon>Eubrachyura</taxon>
        <taxon>Portunoidea</taxon>
        <taxon>Portunidae</taxon>
        <taxon>Portuninae</taxon>
        <taxon>Portunus</taxon>
    </lineage>
</organism>
<evidence type="ECO:0000313" key="2">
    <source>
        <dbReference type="EMBL" id="MPC81668.1"/>
    </source>
</evidence>
<name>A0A5B7ILN5_PORTR</name>
<keyword evidence="3" id="KW-1185">Reference proteome</keyword>
<protein>
    <submittedName>
        <fullName evidence="2">Uncharacterized protein</fullName>
    </submittedName>
</protein>
<sequence>MRARGSRGAAANQDTGPRGERVTPVVLDANGESLAGNVGAQSGERVCVRAWWCAGALSAGVRGSGSAACVSALFPCVMLHC</sequence>
<evidence type="ECO:0000256" key="1">
    <source>
        <dbReference type="SAM" id="MobiDB-lite"/>
    </source>
</evidence>
<gene>
    <name evidence="2" type="ORF">E2C01_076297</name>
</gene>